<sequence length="152" mass="17156">MEAEARLAASGTRSAEGRHRQRPRRCGRRPHEDIRRRQHHRQREEAISRPLDLRLTDTAEADLAEIWAYVADDSSEATATRLLEKIYAVFHRLQDFPLSGADRRQLAAGLRVTFHGGYAVYYLPTEDQILIVRVLHGARDAAAIADAGGFLT</sequence>
<dbReference type="EMBL" id="CP023737">
    <property type="protein sequence ID" value="ATQ68517.1"/>
    <property type="molecule type" value="Genomic_DNA"/>
</dbReference>
<feature type="region of interest" description="Disordered" evidence="3">
    <location>
        <begin position="1"/>
        <end position="47"/>
    </location>
</feature>
<dbReference type="InterPro" id="IPR035093">
    <property type="entry name" value="RelE/ParE_toxin_dom_sf"/>
</dbReference>
<keyword evidence="2" id="KW-1277">Toxin-antitoxin system</keyword>
<protein>
    <submittedName>
        <fullName evidence="4">Type II toxin-antitoxin system RelE/ParE family toxin</fullName>
    </submittedName>
</protein>
<gene>
    <name evidence="4" type="ORF">CQW49_11970</name>
</gene>
<organism evidence="4 5">
    <name type="scientific">Methylosinus trichosporium (strain ATCC 35070 / NCIMB 11131 / UNIQEM 75 / OB3b)</name>
    <dbReference type="NCBI Taxonomy" id="595536"/>
    <lineage>
        <taxon>Bacteria</taxon>
        <taxon>Pseudomonadati</taxon>
        <taxon>Pseudomonadota</taxon>
        <taxon>Alphaproteobacteria</taxon>
        <taxon>Hyphomicrobiales</taxon>
        <taxon>Methylocystaceae</taxon>
        <taxon>Methylosinus</taxon>
    </lineage>
</organism>
<dbReference type="InterPro" id="IPR051803">
    <property type="entry name" value="TA_system_RelE-like_toxin"/>
</dbReference>
<feature type="compositionally biased region" description="Basic residues" evidence="3">
    <location>
        <begin position="19"/>
        <end position="28"/>
    </location>
</feature>
<keyword evidence="5" id="KW-1185">Reference proteome</keyword>
<evidence type="ECO:0000313" key="4">
    <source>
        <dbReference type="EMBL" id="ATQ68517.1"/>
    </source>
</evidence>
<proteinExistence type="inferred from homology"/>
<dbReference type="PANTHER" id="PTHR33755">
    <property type="entry name" value="TOXIN PARE1-RELATED"/>
    <property type="match status" value="1"/>
</dbReference>
<evidence type="ECO:0000256" key="2">
    <source>
        <dbReference type="ARBA" id="ARBA00022649"/>
    </source>
</evidence>
<reference evidence="5" key="1">
    <citation type="submission" date="2017-10" db="EMBL/GenBank/DDBJ databases">
        <title>Completed PacBio SMRT sequence of Methylosinus trichosporium OB3b reveals presence of a third large plasmid.</title>
        <authorList>
            <person name="Charles T.C."/>
            <person name="Lynch M.D.J."/>
            <person name="Heil J.R."/>
            <person name="Cheng J."/>
        </authorList>
    </citation>
    <scope>NUCLEOTIDE SEQUENCE [LARGE SCALE GENOMIC DNA]</scope>
    <source>
        <strain evidence="5">OB3b</strain>
    </source>
</reference>
<evidence type="ECO:0000313" key="5">
    <source>
        <dbReference type="Proteomes" id="UP000230709"/>
    </source>
</evidence>
<dbReference type="Proteomes" id="UP000230709">
    <property type="component" value="Chromosome"/>
</dbReference>
<accession>A0A2D2D0J5</accession>
<comment type="similarity">
    <text evidence="1">Belongs to the RelE toxin family.</text>
</comment>
<dbReference type="KEGG" id="mtw:CQW49_11970"/>
<dbReference type="AlphaFoldDB" id="A0A2D2D0J5"/>
<name>A0A2D2D0J5_METT3</name>
<evidence type="ECO:0000256" key="3">
    <source>
        <dbReference type="SAM" id="MobiDB-lite"/>
    </source>
</evidence>
<dbReference type="Gene3D" id="3.30.2310.20">
    <property type="entry name" value="RelE-like"/>
    <property type="match status" value="1"/>
</dbReference>
<evidence type="ECO:0000256" key="1">
    <source>
        <dbReference type="ARBA" id="ARBA00006226"/>
    </source>
</evidence>
<dbReference type="InterPro" id="IPR007712">
    <property type="entry name" value="RelE/ParE_toxin"/>
</dbReference>
<dbReference type="Pfam" id="PF05016">
    <property type="entry name" value="ParE_toxin"/>
    <property type="match status" value="1"/>
</dbReference>